<keyword evidence="2" id="KW-0548">Nucleotidyltransferase</keyword>
<dbReference type="PANTHER" id="PTHR37984">
    <property type="entry name" value="PROTEIN CBG26694"/>
    <property type="match status" value="1"/>
</dbReference>
<dbReference type="Gene3D" id="3.30.70.270">
    <property type="match status" value="2"/>
</dbReference>
<keyword evidence="3" id="KW-0540">Nuclease</keyword>
<dbReference type="SUPFAM" id="SSF53098">
    <property type="entry name" value="Ribonuclease H-like"/>
    <property type="match status" value="1"/>
</dbReference>
<dbReference type="InterPro" id="IPR012337">
    <property type="entry name" value="RNaseH-like_sf"/>
</dbReference>
<dbReference type="InterPro" id="IPR004158">
    <property type="entry name" value="DUF247_pln"/>
</dbReference>
<dbReference type="InterPro" id="IPR016197">
    <property type="entry name" value="Chromo-like_dom_sf"/>
</dbReference>
<dbReference type="FunFam" id="3.30.70.270:FF:000020">
    <property type="entry name" value="Transposon Tf2-6 polyprotein-like Protein"/>
    <property type="match status" value="1"/>
</dbReference>
<dbReference type="InterPro" id="IPR041588">
    <property type="entry name" value="Integrase_H2C2"/>
</dbReference>
<evidence type="ECO:0000313" key="9">
    <source>
        <dbReference type="Proteomes" id="UP001341281"/>
    </source>
</evidence>
<proteinExistence type="predicted"/>
<keyword evidence="1" id="KW-0808">Transferase</keyword>
<dbReference type="InterPro" id="IPR005162">
    <property type="entry name" value="Retrotrans_gag_dom"/>
</dbReference>
<dbReference type="EMBL" id="CP144745">
    <property type="protein sequence ID" value="WVZ49084.1"/>
    <property type="molecule type" value="Genomic_DNA"/>
</dbReference>
<dbReference type="InterPro" id="IPR021109">
    <property type="entry name" value="Peptidase_aspartic_dom_sf"/>
</dbReference>
<gene>
    <name evidence="8" type="ORF">U9M48_000465</name>
</gene>
<dbReference type="InterPro" id="IPR050951">
    <property type="entry name" value="Retrovirus_Pol_polyprotein"/>
</dbReference>
<dbReference type="Gene3D" id="3.30.420.10">
    <property type="entry name" value="Ribonuclease H-like superfamily/Ribonuclease H"/>
    <property type="match status" value="1"/>
</dbReference>
<evidence type="ECO:0000256" key="2">
    <source>
        <dbReference type="ARBA" id="ARBA00022695"/>
    </source>
</evidence>
<dbReference type="Pfam" id="PF03140">
    <property type="entry name" value="DUF247"/>
    <property type="match status" value="1"/>
</dbReference>
<dbReference type="InterPro" id="IPR043502">
    <property type="entry name" value="DNA/RNA_pol_sf"/>
</dbReference>
<dbReference type="Pfam" id="PF00078">
    <property type="entry name" value="RVT_1"/>
    <property type="match status" value="1"/>
</dbReference>
<dbReference type="SUPFAM" id="SSF50630">
    <property type="entry name" value="Acid proteases"/>
    <property type="match status" value="1"/>
</dbReference>
<protein>
    <recommendedName>
        <fullName evidence="7">Integrase catalytic domain-containing protein</fullName>
    </recommendedName>
</protein>
<dbReference type="GO" id="GO:0016779">
    <property type="term" value="F:nucleotidyltransferase activity"/>
    <property type="evidence" value="ECO:0007669"/>
    <property type="project" value="UniProtKB-KW"/>
</dbReference>
<evidence type="ECO:0000256" key="6">
    <source>
        <dbReference type="SAM" id="MobiDB-lite"/>
    </source>
</evidence>
<dbReference type="Proteomes" id="UP001341281">
    <property type="component" value="Chromosome 01"/>
</dbReference>
<dbReference type="InterPro" id="IPR001584">
    <property type="entry name" value="Integrase_cat-core"/>
</dbReference>
<sequence>MHFDGVAARWLQSVQRELRFGNWEQFCRLLLERFGKDQHELLIRQFYHMRQTGSVSDYIQQFSELTDQLAAYESDTDKLHYTTRFIDGLRDEIKAVVMLHRPADLDTACSLALLQEEAAGSSHRRDFRKFSSGFQTKLPDVSKTDRFIPDEKRRVEPSKRSTEHDKLAALRAYRRAKEVYELFQLDSVSEEVQEIPSEVEEQAFLTLSEAAVSGSEPPKTLHLWGTIQSIAILILIDSGSSSTFLSQKVAAKLSGVSPLAKPLSDMIIGMDWLEQFSPMKVHWALKWLQIPVGGQTIQLQGLVPESQLFPEGTIVQVFHMEPDSSVVIQKSLSPDQPALMHPLLQEFAYVFEVPTEYTPAMKNEIEKQVKEMLDSGVIQPSVSAFCSPVLLVKKKDNSWRFCVDYRHLNALTVKTKYPVPVIDEFLDELGQASWFSSLDLRAGYHQVLLKPGEEFKTAFQTHSGHYEFRVMAFGLSGAPATFQCAMNTTLQPLLRKCVLVFFDDILNSISYLGHVISQGGVATDPAKIEAIMSWPTPTNIKDLRSFLGLAGYYRKFVKHFGIISRPLFDLLKKHALFIWTNDHDVAFQTLKQALCSAPVLTLPDFSKKFCLETDASGSGVGAVLLQEGHPIAFISKALSLKNQVWQQKVFTKLLGLQYQIVYKKVLASYSNDADAQSKLAQLAIDPLAVPHFSLHNGLLKYKTRIWWGGHSGVPVTLRKLKQLFAWKGLNASVHSFVTSCLVCQQAKPDRSKSPGLLQPVDVPPSAWHTISMDFVEVVAKQFLNHVYKLHGLPAVIISDRDKVFTSNFWKELFQLAGVALHISTAYHPQSDGQTERVNQCLETYLRCFVHTCPKKWSDWLATTEFWYNSSMHSALGTSPFEALYGHSPRFFGLEPDHPETMRSWPDWLQERAVMTAVVKQHLHRAKHRMKKQADKGLAYTLKLPEHCGIHPTFHVSQLKKVVGNHQVISPTLPDAFSGLQVPDKVLQSQFSAAGKQVLIKWSHLPVELATWENLVPLKQRARAAGSTGDHGPSSTSNGPASKEAQPTGVRFRVGQPVTAYCYLMSQLACMAEDVALLQDAGVVLEHYFLGSDDQAARGFADLCNGVALDINNIRRNYLIPIWHQLDRRCRMPVYGFIRQYRVQCHELFGV</sequence>
<dbReference type="SUPFAM" id="SSF56672">
    <property type="entry name" value="DNA/RNA polymerases"/>
    <property type="match status" value="1"/>
</dbReference>
<dbReference type="PANTHER" id="PTHR37984:SF5">
    <property type="entry name" value="PROTEIN NYNRIN-LIKE"/>
    <property type="match status" value="1"/>
</dbReference>
<dbReference type="AlphaFoldDB" id="A0AAQ3PMG3"/>
<dbReference type="SUPFAM" id="SSF54160">
    <property type="entry name" value="Chromo domain-like"/>
    <property type="match status" value="1"/>
</dbReference>
<organism evidence="8 9">
    <name type="scientific">Paspalum notatum var. saurae</name>
    <dbReference type="NCBI Taxonomy" id="547442"/>
    <lineage>
        <taxon>Eukaryota</taxon>
        <taxon>Viridiplantae</taxon>
        <taxon>Streptophyta</taxon>
        <taxon>Embryophyta</taxon>
        <taxon>Tracheophyta</taxon>
        <taxon>Spermatophyta</taxon>
        <taxon>Magnoliopsida</taxon>
        <taxon>Liliopsida</taxon>
        <taxon>Poales</taxon>
        <taxon>Poaceae</taxon>
        <taxon>PACMAD clade</taxon>
        <taxon>Panicoideae</taxon>
        <taxon>Andropogonodae</taxon>
        <taxon>Paspaleae</taxon>
        <taxon>Paspalinae</taxon>
        <taxon>Paspalum</taxon>
    </lineage>
</organism>
<dbReference type="Gene3D" id="1.10.340.70">
    <property type="match status" value="1"/>
</dbReference>
<evidence type="ECO:0000259" key="7">
    <source>
        <dbReference type="PROSITE" id="PS50994"/>
    </source>
</evidence>
<dbReference type="InterPro" id="IPR000477">
    <property type="entry name" value="RT_dom"/>
</dbReference>
<evidence type="ECO:0000256" key="4">
    <source>
        <dbReference type="ARBA" id="ARBA00022759"/>
    </source>
</evidence>
<dbReference type="PROSITE" id="PS50994">
    <property type="entry name" value="INTEGRASE"/>
    <property type="match status" value="1"/>
</dbReference>
<feature type="region of interest" description="Disordered" evidence="6">
    <location>
        <begin position="1021"/>
        <end position="1047"/>
    </location>
</feature>
<keyword evidence="4" id="KW-0378">Hydrolase</keyword>
<keyword evidence="4" id="KW-0255">Endonuclease</keyword>
<evidence type="ECO:0000256" key="5">
    <source>
        <dbReference type="ARBA" id="ARBA00023268"/>
    </source>
</evidence>
<evidence type="ECO:0000256" key="3">
    <source>
        <dbReference type="ARBA" id="ARBA00022722"/>
    </source>
</evidence>
<evidence type="ECO:0000313" key="8">
    <source>
        <dbReference type="EMBL" id="WVZ49084.1"/>
    </source>
</evidence>
<dbReference type="GO" id="GO:0003676">
    <property type="term" value="F:nucleic acid binding"/>
    <property type="evidence" value="ECO:0007669"/>
    <property type="project" value="InterPro"/>
</dbReference>
<dbReference type="InterPro" id="IPR036397">
    <property type="entry name" value="RNaseH_sf"/>
</dbReference>
<dbReference type="Pfam" id="PF17921">
    <property type="entry name" value="Integrase_H2C2"/>
    <property type="match status" value="1"/>
</dbReference>
<feature type="domain" description="Integrase catalytic" evidence="7">
    <location>
        <begin position="778"/>
        <end position="887"/>
    </location>
</feature>
<dbReference type="CDD" id="cd01647">
    <property type="entry name" value="RT_LTR"/>
    <property type="match status" value="1"/>
</dbReference>
<keyword evidence="9" id="KW-1185">Reference proteome</keyword>
<keyword evidence="5" id="KW-0511">Multifunctional enzyme</keyword>
<dbReference type="InterPro" id="IPR043128">
    <property type="entry name" value="Rev_trsase/Diguanyl_cyclase"/>
</dbReference>
<accession>A0AAQ3PMG3</accession>
<reference evidence="8 9" key="1">
    <citation type="submission" date="2024-02" db="EMBL/GenBank/DDBJ databases">
        <title>High-quality chromosome-scale genome assembly of Pensacola bahiagrass (Paspalum notatum Flugge var. saurae).</title>
        <authorList>
            <person name="Vega J.M."/>
            <person name="Podio M."/>
            <person name="Orjuela J."/>
            <person name="Siena L.A."/>
            <person name="Pessino S.C."/>
            <person name="Combes M.C."/>
            <person name="Mariac C."/>
            <person name="Albertini E."/>
            <person name="Pupilli F."/>
            <person name="Ortiz J.P.A."/>
            <person name="Leblanc O."/>
        </authorList>
    </citation>
    <scope>NUCLEOTIDE SEQUENCE [LARGE SCALE GENOMIC DNA]</scope>
    <source>
        <strain evidence="8">R1</strain>
        <tissue evidence="8">Leaf</tissue>
    </source>
</reference>
<dbReference type="GO" id="GO:0015074">
    <property type="term" value="P:DNA integration"/>
    <property type="evidence" value="ECO:0007669"/>
    <property type="project" value="InterPro"/>
</dbReference>
<evidence type="ECO:0000256" key="1">
    <source>
        <dbReference type="ARBA" id="ARBA00022679"/>
    </source>
</evidence>
<dbReference type="Pfam" id="PF17919">
    <property type="entry name" value="RT_RNaseH_2"/>
    <property type="match status" value="1"/>
</dbReference>
<name>A0AAQ3PMG3_PASNO</name>
<dbReference type="Gene3D" id="3.10.10.10">
    <property type="entry name" value="HIV Type 1 Reverse Transcriptase, subunit A, domain 1"/>
    <property type="match status" value="1"/>
</dbReference>
<dbReference type="GO" id="GO:0004519">
    <property type="term" value="F:endonuclease activity"/>
    <property type="evidence" value="ECO:0007669"/>
    <property type="project" value="UniProtKB-KW"/>
</dbReference>
<dbReference type="Pfam" id="PF03732">
    <property type="entry name" value="Retrotrans_gag"/>
    <property type="match status" value="1"/>
</dbReference>
<dbReference type="InterPro" id="IPR041577">
    <property type="entry name" value="RT_RNaseH_2"/>
</dbReference>